<feature type="compositionally biased region" description="Basic and acidic residues" evidence="7">
    <location>
        <begin position="577"/>
        <end position="592"/>
    </location>
</feature>
<proteinExistence type="inferred from homology"/>
<keyword evidence="10" id="KW-1185">Reference proteome</keyword>
<dbReference type="GeneID" id="26841846"/>
<evidence type="ECO:0000256" key="1">
    <source>
        <dbReference type="ARBA" id="ARBA00004123"/>
    </source>
</evidence>
<sequence>MSASFWAIKAAKSKKNEVVPGTSKWVANELYCMNSEVLTHTEMFYQDLRGDIDELNDFMRKALEGQDNKIFVESLTERDENETKAGDIIGELGEDAAVEGAENGKEMDVVRKQEGVDITSNFTYISPEHRNEGTLIDGDGDKSNNPQSSPVIAPTNANTNTNSNTAHATSRYTPKTPSPLKNNQDQDVHPSLHADLSFIPIANTINPKKGIPPKLESPYREQEPTNQASDDDSFQAISTAIRKSIAGKSAIHNPRTSQFIHVDTPKKKQNNAPENLSRINNRATIGALSHGSLNNSGSISVPLKREPASVRKSMNKTPKRASVFVSLPSREPITISSSSNNSGKGISEIKSRSLRVFEKLEIASRNENTGNLSPGTLKKRKLQRDTESHAGFNSTYIKESLKRRSSRPLLNDNIKPKEGPIKILKSEEEVTDENKWHINEQRAKKLPSTVPGHTDHLEESSKPQYEFKSDNHNAIRIPASEDLPVKSAENTEKILNLFLNRNAPTLVSDEEIKEETKNRESISRSPSKSPVINSIGSVLRRARNVFMSNPKSVGLRYDSASFSTGTGSPNRKSSSRSPEKHSSQMLIRERTKSPVRSSTVYNTQRSRSPTKLLSMAGSETTSRASSRINVDLDAKAAIEPKIIQGKAEVDLINRLMAPTSASAAKNVKTPSRKTQDGKRNEISSKNKFLTTTLNPTKPQFNPIKSSSRSDPSPLKKSIPLNDEQEMKETKIPSRLEFSNIPSLKKKSLMAERSEAAAQKPRQKIMIAMNHKLDNKLLPNPSPVLKNDIPNHEKTNEGKRSSNFLNDNSEPQQTLKPGTKLNYGKLTTLPEATNIKNSNLEHKDFAKRSKVESKTPSRQHALSKQKILEKKASRISNSDKKTSHKSTNFKANDIFADPRTPAKDRKLQTVEDTLPDIPTDDEDNKSHKVLQSWAETPQLHKIVMQNRTIDPVTIFGEVPRLNIEEIFESQASRYRGKSSPSNFTPDEKQRKREATEYAIKMGYKDSAHL</sequence>
<feature type="compositionally biased region" description="Basic and acidic residues" evidence="7">
    <location>
        <begin position="673"/>
        <end position="684"/>
    </location>
</feature>
<comment type="similarity">
    <text evidence="3">Belongs to the INCENP family.</text>
</comment>
<feature type="region of interest" description="Disordered" evidence="7">
    <location>
        <begin position="775"/>
        <end position="896"/>
    </location>
</feature>
<feature type="region of interest" description="Disordered" evidence="7">
    <location>
        <begin position="660"/>
        <end position="728"/>
    </location>
</feature>
<feature type="compositionally biased region" description="Polar residues" evidence="7">
    <location>
        <begin position="171"/>
        <end position="183"/>
    </location>
</feature>
<evidence type="ECO:0000256" key="6">
    <source>
        <dbReference type="ARBA" id="ARBA00023242"/>
    </source>
</evidence>
<feature type="compositionally biased region" description="Low complexity" evidence="7">
    <location>
        <begin position="155"/>
        <end position="170"/>
    </location>
</feature>
<feature type="region of interest" description="Disordered" evidence="7">
    <location>
        <begin position="121"/>
        <end position="188"/>
    </location>
</feature>
<evidence type="ECO:0000256" key="3">
    <source>
        <dbReference type="ARBA" id="ARBA00010042"/>
    </source>
</evidence>
<evidence type="ECO:0000313" key="9">
    <source>
        <dbReference type="EMBL" id="KRZ99400.1"/>
    </source>
</evidence>
<dbReference type="GO" id="GO:0005819">
    <property type="term" value="C:spindle"/>
    <property type="evidence" value="ECO:0007669"/>
    <property type="project" value="UniProtKB-SubCell"/>
</dbReference>
<dbReference type="OrthoDB" id="6123at2759"/>
<accession>A0A0V1PT34</accession>
<reference evidence="9 10" key="1">
    <citation type="submission" date="2015-11" db="EMBL/GenBank/DDBJ databases">
        <title>The genome of Debaryomyces fabryi.</title>
        <authorList>
            <person name="Tafer H."/>
            <person name="Lopandic K."/>
        </authorList>
    </citation>
    <scope>NUCLEOTIDE SEQUENCE [LARGE SCALE GENOMIC DNA]</scope>
    <source>
        <strain evidence="9 10">CBS 789</strain>
    </source>
</reference>
<keyword evidence="4" id="KW-0963">Cytoplasm</keyword>
<evidence type="ECO:0000256" key="5">
    <source>
        <dbReference type="ARBA" id="ARBA00023212"/>
    </source>
</evidence>
<keyword evidence="6" id="KW-0539">Nucleus</keyword>
<gene>
    <name evidence="9" type="ORF">AC631_04837</name>
</gene>
<comment type="caution">
    <text evidence="9">The sequence shown here is derived from an EMBL/GenBank/DDBJ whole genome shotgun (WGS) entry which is preliminary data.</text>
</comment>
<dbReference type="InterPro" id="IPR005635">
    <property type="entry name" value="Inner_centromere_prot_ARK-bd"/>
</dbReference>
<feature type="region of interest" description="Disordered" evidence="7">
    <location>
        <begin position="970"/>
        <end position="992"/>
    </location>
</feature>
<evidence type="ECO:0000256" key="2">
    <source>
        <dbReference type="ARBA" id="ARBA00004186"/>
    </source>
</evidence>
<feature type="region of interest" description="Disordered" evidence="7">
    <location>
        <begin position="203"/>
        <end position="231"/>
    </location>
</feature>
<keyword evidence="5" id="KW-0206">Cytoskeleton</keyword>
<feature type="compositionally biased region" description="Polar residues" evidence="7">
    <location>
        <begin position="560"/>
        <end position="570"/>
    </location>
</feature>
<dbReference type="EMBL" id="LMYN01000146">
    <property type="protein sequence ID" value="KRZ99400.1"/>
    <property type="molecule type" value="Genomic_DNA"/>
</dbReference>
<feature type="region of interest" description="Disordered" evidence="7">
    <location>
        <begin position="446"/>
        <end position="465"/>
    </location>
</feature>
<feature type="compositionally biased region" description="Polar residues" evidence="7">
    <location>
        <begin position="523"/>
        <end position="532"/>
    </location>
</feature>
<feature type="compositionally biased region" description="Basic and acidic residues" evidence="7">
    <location>
        <begin position="788"/>
        <end position="799"/>
    </location>
</feature>
<feature type="compositionally biased region" description="Basic and acidic residues" evidence="7">
    <location>
        <begin position="865"/>
        <end position="880"/>
    </location>
</feature>
<evidence type="ECO:0000256" key="4">
    <source>
        <dbReference type="ARBA" id="ARBA00022490"/>
    </source>
</evidence>
<feature type="domain" description="Inner centromere protein ARK-binding" evidence="8">
    <location>
        <begin position="915"/>
        <end position="966"/>
    </location>
</feature>
<feature type="compositionally biased region" description="Polar residues" evidence="7">
    <location>
        <begin position="800"/>
        <end position="815"/>
    </location>
</feature>
<feature type="compositionally biased region" description="Polar residues" evidence="7">
    <location>
        <begin position="685"/>
        <end position="710"/>
    </location>
</feature>
<feature type="compositionally biased region" description="Basic and acidic residues" evidence="7">
    <location>
        <begin position="838"/>
        <end position="854"/>
    </location>
</feature>
<organism evidence="9 10">
    <name type="scientific">Debaryomyces fabryi</name>
    <dbReference type="NCBI Taxonomy" id="58627"/>
    <lineage>
        <taxon>Eukaryota</taxon>
        <taxon>Fungi</taxon>
        <taxon>Dikarya</taxon>
        <taxon>Ascomycota</taxon>
        <taxon>Saccharomycotina</taxon>
        <taxon>Pichiomycetes</taxon>
        <taxon>Debaryomycetaceae</taxon>
        <taxon>Debaryomyces</taxon>
    </lineage>
</organism>
<dbReference type="AlphaFoldDB" id="A0A0V1PT34"/>
<feature type="region of interest" description="Disordered" evidence="7">
    <location>
        <begin position="367"/>
        <end position="414"/>
    </location>
</feature>
<dbReference type="RefSeq" id="XP_015465503.1">
    <property type="nucleotide sequence ID" value="XM_015613666.1"/>
</dbReference>
<dbReference type="GO" id="GO:0005634">
    <property type="term" value="C:nucleus"/>
    <property type="evidence" value="ECO:0007669"/>
    <property type="project" value="UniProtKB-SubCell"/>
</dbReference>
<feature type="region of interest" description="Disordered" evidence="7">
    <location>
        <begin position="556"/>
        <end position="625"/>
    </location>
</feature>
<feature type="compositionally biased region" description="Polar residues" evidence="7">
    <location>
        <begin position="594"/>
        <end position="625"/>
    </location>
</feature>
<feature type="region of interest" description="Disordered" evidence="7">
    <location>
        <begin position="510"/>
        <end position="532"/>
    </location>
</feature>
<protein>
    <recommendedName>
        <fullName evidence="8">Inner centromere protein ARK-binding domain-containing protein</fullName>
    </recommendedName>
</protein>
<feature type="compositionally biased region" description="Basic and acidic residues" evidence="7">
    <location>
        <begin position="453"/>
        <end position="465"/>
    </location>
</feature>
<evidence type="ECO:0000256" key="7">
    <source>
        <dbReference type="SAM" id="MobiDB-lite"/>
    </source>
</evidence>
<name>A0A0V1PT34_9ASCO</name>
<dbReference type="Proteomes" id="UP000054251">
    <property type="component" value="Unassembled WGS sequence"/>
</dbReference>
<evidence type="ECO:0000259" key="8">
    <source>
        <dbReference type="Pfam" id="PF03941"/>
    </source>
</evidence>
<evidence type="ECO:0000313" key="10">
    <source>
        <dbReference type="Proteomes" id="UP000054251"/>
    </source>
</evidence>
<comment type="subcellular location">
    <subcellularLocation>
        <location evidence="2">Cytoplasm</location>
        <location evidence="2">Cytoskeleton</location>
        <location evidence="2">Spindle</location>
    </subcellularLocation>
    <subcellularLocation>
        <location evidence="1">Nucleus</location>
    </subcellularLocation>
</comment>
<dbReference type="Pfam" id="PF03941">
    <property type="entry name" value="INCENP_ARK-bind"/>
    <property type="match status" value="1"/>
</dbReference>